<evidence type="ECO:0000313" key="8">
    <source>
        <dbReference type="Proteomes" id="UP001596456"/>
    </source>
</evidence>
<protein>
    <submittedName>
        <fullName evidence="7">YkvA family protein</fullName>
    </submittedName>
</protein>
<dbReference type="EMBL" id="JBHTCM010000010">
    <property type="protein sequence ID" value="MFC7333854.1"/>
    <property type="molecule type" value="Genomic_DNA"/>
</dbReference>
<keyword evidence="2" id="KW-0812">Transmembrane</keyword>
<evidence type="ECO:0000256" key="5">
    <source>
        <dbReference type="SAM" id="MobiDB-lite"/>
    </source>
</evidence>
<dbReference type="Proteomes" id="UP001596456">
    <property type="component" value="Unassembled WGS sequence"/>
</dbReference>
<proteinExistence type="predicted"/>
<evidence type="ECO:0000256" key="3">
    <source>
        <dbReference type="ARBA" id="ARBA00022989"/>
    </source>
</evidence>
<organism evidence="7 8">
    <name type="scientific">Rhodocista pekingensis</name>
    <dbReference type="NCBI Taxonomy" id="201185"/>
    <lineage>
        <taxon>Bacteria</taxon>
        <taxon>Pseudomonadati</taxon>
        <taxon>Pseudomonadota</taxon>
        <taxon>Alphaproteobacteria</taxon>
        <taxon>Rhodospirillales</taxon>
        <taxon>Azospirillaceae</taxon>
        <taxon>Rhodocista</taxon>
    </lineage>
</organism>
<keyword evidence="8" id="KW-1185">Reference proteome</keyword>
<sequence length="170" mass="18246">MSPTGPDSGPGATFAEEALRIDPIKLERDRRLVLRQFWRKLRGTLARVPFVEDAAAAFNAATDPRTPPAAKAILLGALAYFIAPVDFMPDFVALLGYTDDATVLMLALKTVRDAMRPEHYERARAWLADQGVERTSADEVAEGPVIDHEPGPAGPGGFSPGGPQDRPGPA</sequence>
<evidence type="ECO:0000256" key="1">
    <source>
        <dbReference type="ARBA" id="ARBA00004127"/>
    </source>
</evidence>
<evidence type="ECO:0000256" key="4">
    <source>
        <dbReference type="ARBA" id="ARBA00023136"/>
    </source>
</evidence>
<keyword evidence="4" id="KW-0472">Membrane</keyword>
<evidence type="ECO:0000259" key="6">
    <source>
        <dbReference type="Pfam" id="PF06803"/>
    </source>
</evidence>
<comment type="caution">
    <text evidence="7">The sequence shown here is derived from an EMBL/GenBank/DDBJ whole genome shotgun (WGS) entry which is preliminary data.</text>
</comment>
<gene>
    <name evidence="7" type="ORF">ACFQPS_11835</name>
</gene>
<name>A0ABW2KUZ5_9PROT</name>
<accession>A0ABW2KUZ5</accession>
<evidence type="ECO:0000313" key="7">
    <source>
        <dbReference type="EMBL" id="MFC7333854.1"/>
    </source>
</evidence>
<dbReference type="InterPro" id="IPR010652">
    <property type="entry name" value="DUF1232"/>
</dbReference>
<dbReference type="Pfam" id="PF06803">
    <property type="entry name" value="DUF1232"/>
    <property type="match status" value="1"/>
</dbReference>
<keyword evidence="3" id="KW-1133">Transmembrane helix</keyword>
<feature type="region of interest" description="Disordered" evidence="5">
    <location>
        <begin position="133"/>
        <end position="170"/>
    </location>
</feature>
<feature type="domain" description="DUF1232" evidence="6">
    <location>
        <begin position="70"/>
        <end position="106"/>
    </location>
</feature>
<dbReference type="RefSeq" id="WP_377359201.1">
    <property type="nucleotide sequence ID" value="NZ_JBHTCM010000010.1"/>
</dbReference>
<reference evidence="8" key="1">
    <citation type="journal article" date="2019" name="Int. J. Syst. Evol. Microbiol.">
        <title>The Global Catalogue of Microorganisms (GCM) 10K type strain sequencing project: providing services to taxonomists for standard genome sequencing and annotation.</title>
        <authorList>
            <consortium name="The Broad Institute Genomics Platform"/>
            <consortium name="The Broad Institute Genome Sequencing Center for Infectious Disease"/>
            <person name="Wu L."/>
            <person name="Ma J."/>
        </authorList>
    </citation>
    <scope>NUCLEOTIDE SEQUENCE [LARGE SCALE GENOMIC DNA]</scope>
    <source>
        <strain evidence="8">CGMCC 1.16275</strain>
    </source>
</reference>
<comment type="subcellular location">
    <subcellularLocation>
        <location evidence="1">Endomembrane system</location>
        <topology evidence="1">Multi-pass membrane protein</topology>
    </subcellularLocation>
</comment>
<evidence type="ECO:0000256" key="2">
    <source>
        <dbReference type="ARBA" id="ARBA00022692"/>
    </source>
</evidence>